<comment type="caution">
    <text evidence="2">The sequence shown here is derived from an EMBL/GenBank/DDBJ whole genome shotgun (WGS) entry which is preliminary data.</text>
</comment>
<proteinExistence type="predicted"/>
<organism evidence="2 3">
    <name type="scientific">Phytophthora infestans</name>
    <name type="common">Potato late blight agent</name>
    <name type="synonym">Botrytis infestans</name>
    <dbReference type="NCBI Taxonomy" id="4787"/>
    <lineage>
        <taxon>Eukaryota</taxon>
        <taxon>Sar</taxon>
        <taxon>Stramenopiles</taxon>
        <taxon>Oomycota</taxon>
        <taxon>Peronosporomycetes</taxon>
        <taxon>Peronosporales</taxon>
        <taxon>Peronosporaceae</taxon>
        <taxon>Phytophthora</taxon>
    </lineage>
</organism>
<dbReference type="Proteomes" id="UP000602510">
    <property type="component" value="Unassembled WGS sequence"/>
</dbReference>
<evidence type="ECO:0000256" key="1">
    <source>
        <dbReference type="SAM" id="MobiDB-lite"/>
    </source>
</evidence>
<gene>
    <name evidence="2" type="ORF">GN244_ATG02004</name>
</gene>
<protein>
    <submittedName>
        <fullName evidence="2">Uncharacterized protein</fullName>
    </submittedName>
</protein>
<dbReference type="AlphaFoldDB" id="A0A833ST89"/>
<evidence type="ECO:0000313" key="3">
    <source>
        <dbReference type="Proteomes" id="UP000602510"/>
    </source>
</evidence>
<sequence>MVEREVFSDEEEERVFDRSPEGGVDEQLVPVPVAVERLERGARVRVSEDPRKVWRSPLIEVTELRGVATIRMSSVTDVLRGLYADEFKETEEGARGRTEADVGIKTEVKEDPEMKREVVAGVSARSEGLHDGWIRQRVLRRSRGVRFGVRR</sequence>
<keyword evidence="3" id="KW-1185">Reference proteome</keyword>
<name>A0A833ST89_PHYIN</name>
<reference evidence="2" key="1">
    <citation type="submission" date="2020-04" db="EMBL/GenBank/DDBJ databases">
        <title>Hybrid Assembly of Korean Phytophthora infestans isolates.</title>
        <authorList>
            <person name="Prokchorchik M."/>
            <person name="Lee Y."/>
            <person name="Seo J."/>
            <person name="Cho J.-H."/>
            <person name="Park Y.-E."/>
            <person name="Jang D.-C."/>
            <person name="Im J.-S."/>
            <person name="Choi J.-G."/>
            <person name="Park H.-J."/>
            <person name="Lee G.-B."/>
            <person name="Lee Y.-G."/>
            <person name="Hong S.-Y."/>
            <person name="Cho K."/>
            <person name="Sohn K.H."/>
        </authorList>
    </citation>
    <scope>NUCLEOTIDE SEQUENCE</scope>
    <source>
        <strain evidence="2">KR_1_A1</strain>
    </source>
</reference>
<evidence type="ECO:0000313" key="2">
    <source>
        <dbReference type="EMBL" id="KAF4045556.1"/>
    </source>
</evidence>
<dbReference type="EMBL" id="WSZM01000043">
    <property type="protein sequence ID" value="KAF4045556.1"/>
    <property type="molecule type" value="Genomic_DNA"/>
</dbReference>
<accession>A0A833ST89</accession>
<feature type="region of interest" description="Disordered" evidence="1">
    <location>
        <begin position="1"/>
        <end position="23"/>
    </location>
</feature>